<evidence type="ECO:0000259" key="1">
    <source>
        <dbReference type="SMART" id="SM01321"/>
    </source>
</evidence>
<organism evidence="2 3">
    <name type="scientific">Neobacillus rhizophilus</name>
    <dbReference type="NCBI Taxonomy" id="2833579"/>
    <lineage>
        <taxon>Bacteria</taxon>
        <taxon>Bacillati</taxon>
        <taxon>Bacillota</taxon>
        <taxon>Bacilli</taxon>
        <taxon>Bacillales</taxon>
        <taxon>Bacillaceae</taxon>
        <taxon>Neobacillus</taxon>
    </lineage>
</organism>
<dbReference type="Pfam" id="PF01797">
    <property type="entry name" value="Y1_Tnp"/>
    <property type="match status" value="1"/>
</dbReference>
<dbReference type="GO" id="GO:0006313">
    <property type="term" value="P:DNA transposition"/>
    <property type="evidence" value="ECO:0007669"/>
    <property type="project" value="InterPro"/>
</dbReference>
<sequence>MSREKRIWIPNHFYHIVCRGNRRDPLFRNASDFEAYFHILGQLHEKIPFEIASYCLMTNHYHLQMRSQEIPFSKLMALINKRYANYYNTKYRLTGHVFEKRYFDQIIEDKEGMLEVSRYIHLNPVEARMVRRPEYYPWSSFHLFKYQNSQPPSFMNMDSLLNYYEGTEEQRQEKYCLSLFA</sequence>
<protein>
    <submittedName>
        <fullName evidence="2">Transposase</fullName>
    </submittedName>
</protein>
<name>A0A942U5A2_9BACI</name>
<feature type="domain" description="Transposase IS200-like" evidence="1">
    <location>
        <begin position="9"/>
        <end position="123"/>
    </location>
</feature>
<evidence type="ECO:0000313" key="2">
    <source>
        <dbReference type="EMBL" id="MBS4212696.1"/>
    </source>
</evidence>
<dbReference type="GO" id="GO:0003677">
    <property type="term" value="F:DNA binding"/>
    <property type="evidence" value="ECO:0007669"/>
    <property type="project" value="InterPro"/>
</dbReference>
<gene>
    <name evidence="2" type="ORF">KHA99_09575</name>
</gene>
<dbReference type="SUPFAM" id="SSF143422">
    <property type="entry name" value="Transposase IS200-like"/>
    <property type="match status" value="1"/>
</dbReference>
<accession>A0A942U5A2</accession>
<proteinExistence type="predicted"/>
<dbReference type="EMBL" id="JAGYPF010000002">
    <property type="protein sequence ID" value="MBS4212696.1"/>
    <property type="molecule type" value="Genomic_DNA"/>
</dbReference>
<dbReference type="PANTHER" id="PTHR34322">
    <property type="entry name" value="TRANSPOSASE, Y1_TNP DOMAIN-CONTAINING"/>
    <property type="match status" value="1"/>
</dbReference>
<dbReference type="AlphaFoldDB" id="A0A942U5A2"/>
<dbReference type="SMART" id="SM01321">
    <property type="entry name" value="Y1_Tnp"/>
    <property type="match status" value="1"/>
</dbReference>
<comment type="caution">
    <text evidence="2">The sequence shown here is derived from an EMBL/GenBank/DDBJ whole genome shotgun (WGS) entry which is preliminary data.</text>
</comment>
<dbReference type="RefSeq" id="WP_213117229.1">
    <property type="nucleotide sequence ID" value="NZ_JAGYPF010000002.1"/>
</dbReference>
<dbReference type="Gene3D" id="3.30.70.1290">
    <property type="entry name" value="Transposase IS200-like"/>
    <property type="match status" value="1"/>
</dbReference>
<dbReference type="InterPro" id="IPR036515">
    <property type="entry name" value="Transposase_17_sf"/>
</dbReference>
<evidence type="ECO:0000313" key="3">
    <source>
        <dbReference type="Proteomes" id="UP000679749"/>
    </source>
</evidence>
<dbReference type="PANTHER" id="PTHR34322:SF2">
    <property type="entry name" value="TRANSPOSASE IS200-LIKE DOMAIN-CONTAINING PROTEIN"/>
    <property type="match status" value="1"/>
</dbReference>
<reference evidence="2" key="1">
    <citation type="submission" date="2021-05" db="EMBL/GenBank/DDBJ databases">
        <title>Novel Bacillus species.</title>
        <authorList>
            <person name="Liu G."/>
        </authorList>
    </citation>
    <scope>NUCLEOTIDE SEQUENCE</scope>
    <source>
        <strain evidence="2">FJAT-49825</strain>
    </source>
</reference>
<dbReference type="Proteomes" id="UP000679749">
    <property type="component" value="Unassembled WGS sequence"/>
</dbReference>
<keyword evidence="3" id="KW-1185">Reference proteome</keyword>
<dbReference type="InterPro" id="IPR002686">
    <property type="entry name" value="Transposase_17"/>
</dbReference>
<dbReference type="GO" id="GO:0004803">
    <property type="term" value="F:transposase activity"/>
    <property type="evidence" value="ECO:0007669"/>
    <property type="project" value="InterPro"/>
</dbReference>